<gene>
    <name evidence="1" type="ORF">HW554_01185</name>
</gene>
<evidence type="ECO:0000313" key="1">
    <source>
        <dbReference type="EMBL" id="NVO29804.1"/>
    </source>
</evidence>
<reference evidence="1 2" key="1">
    <citation type="submission" date="2020-05" db="EMBL/GenBank/DDBJ databases">
        <title>Hymenobacter terrestris sp. nov. and Hymenobacter lapidiphilus sp. nov., isolated from regoliths in Antarctica.</title>
        <authorList>
            <person name="Sedlacek I."/>
            <person name="Pantucek R."/>
            <person name="Zeman M."/>
            <person name="Holochova P."/>
            <person name="Kralova S."/>
            <person name="Stankova E."/>
            <person name="Sedo O."/>
            <person name="Micenkova L."/>
            <person name="Svec P."/>
            <person name="Gupta V."/>
            <person name="Sood U."/>
            <person name="Korpole U.S."/>
            <person name="Lal R."/>
        </authorList>
    </citation>
    <scope>NUCLEOTIDE SEQUENCE [LARGE SCALE GENOMIC DNA]</scope>
    <source>
        <strain evidence="1 2">P5342</strain>
    </source>
</reference>
<name>A0A7Y7U4L2_9BACT</name>
<evidence type="ECO:0000313" key="2">
    <source>
        <dbReference type="Proteomes" id="UP000565521"/>
    </source>
</evidence>
<keyword evidence="2" id="KW-1185">Reference proteome</keyword>
<sequence length="88" mass="10076">MHSLVLYKNQRFTIIPFGVERFSGTFQLRADTIRLVYDAEERFADGQSANQVLVRQLSIDREQQQVRSVGSYNFCAYADSSELARLGP</sequence>
<dbReference type="Proteomes" id="UP000565521">
    <property type="component" value="Unassembled WGS sequence"/>
</dbReference>
<protein>
    <submittedName>
        <fullName evidence="1">Uncharacterized protein</fullName>
    </submittedName>
</protein>
<dbReference type="RefSeq" id="WP_176906529.1">
    <property type="nucleotide sequence ID" value="NZ_JABKAU010000002.1"/>
</dbReference>
<proteinExistence type="predicted"/>
<dbReference type="AlphaFoldDB" id="A0A7Y7U4L2"/>
<dbReference type="EMBL" id="JABKAU010000002">
    <property type="protein sequence ID" value="NVO29804.1"/>
    <property type="molecule type" value="Genomic_DNA"/>
</dbReference>
<accession>A0A7Y7U4L2</accession>
<comment type="caution">
    <text evidence="1">The sequence shown here is derived from an EMBL/GenBank/DDBJ whole genome shotgun (WGS) entry which is preliminary data.</text>
</comment>
<organism evidence="1 2">
    <name type="scientific">Hymenobacter lapidiphilus</name>
    <dbReference type="NCBI Taxonomy" id="2608003"/>
    <lineage>
        <taxon>Bacteria</taxon>
        <taxon>Pseudomonadati</taxon>
        <taxon>Bacteroidota</taxon>
        <taxon>Cytophagia</taxon>
        <taxon>Cytophagales</taxon>
        <taxon>Hymenobacteraceae</taxon>
        <taxon>Hymenobacter</taxon>
    </lineage>
</organism>